<evidence type="ECO:0000313" key="2">
    <source>
        <dbReference type="Proteomes" id="UP000217171"/>
    </source>
</evidence>
<dbReference type="RefSeq" id="WP_095672202.1">
    <property type="nucleotide sequence ID" value="NZ_CP016771.1"/>
</dbReference>
<dbReference type="EMBL" id="CP016771">
    <property type="protein sequence ID" value="ASY13116.1"/>
    <property type="molecule type" value="Genomic_DNA"/>
</dbReference>
<organism evidence="1 2">
    <name type="scientific">Candidatus Nanopelagicus hibericus</name>
    <dbReference type="NCBI Taxonomy" id="1884915"/>
    <lineage>
        <taxon>Bacteria</taxon>
        <taxon>Bacillati</taxon>
        <taxon>Actinomycetota</taxon>
        <taxon>Actinomycetes</taxon>
        <taxon>Candidatus Nanopelagicales</taxon>
        <taxon>Candidatus Nanopelagicaceae</taxon>
        <taxon>Candidatus Nanopelagicus</taxon>
    </lineage>
</organism>
<dbReference type="KEGG" id="nhi:B1s21160_01960"/>
<dbReference type="OrthoDB" id="9777306at2"/>
<protein>
    <recommendedName>
        <fullName evidence="3">Lipoprotein</fullName>
    </recommendedName>
</protein>
<name>A0A249K8Q4_9ACTN</name>
<sequence>MKKPFKSVLFSLSIVLLTSCTTDRENEQLAQRQGQLEQIQFALRENAVSEWEANLPKSAPSREFFDRSAAPITEKVVRSDTQSVEFRKKLAKDWGELQSQRELDVMCKLFFESWLGFGDTYAKEMAEMRAVTAALGIKIETIENIRIAEDNRKTINYPMAGKKYNLFVCEATTIFRLARPGLTLPSRSTIAVVYYLDNGEIKVTFSADPGVKTDAIPDGAFLPTS</sequence>
<gene>
    <name evidence="1" type="ORF">B1s21160_01960</name>
</gene>
<keyword evidence="2" id="KW-1185">Reference proteome</keyword>
<dbReference type="Proteomes" id="UP000217171">
    <property type="component" value="Chromosome"/>
</dbReference>
<evidence type="ECO:0008006" key="3">
    <source>
        <dbReference type="Google" id="ProtNLM"/>
    </source>
</evidence>
<proteinExistence type="predicted"/>
<reference evidence="1 2" key="1">
    <citation type="submission" date="2016-07" db="EMBL/GenBank/DDBJ databases">
        <title>High microdiversification within the ubiquitous acI lineage of Actinobacteria.</title>
        <authorList>
            <person name="Neuenschwander S.M."/>
            <person name="Salcher M."/>
            <person name="Ghai R."/>
            <person name="Pernthaler J."/>
        </authorList>
    </citation>
    <scope>NUCLEOTIDE SEQUENCE [LARGE SCALE GENOMIC DNA]</scope>
    <source>
        <strain evidence="1">MMS-21-160</strain>
    </source>
</reference>
<dbReference type="PROSITE" id="PS51257">
    <property type="entry name" value="PROKAR_LIPOPROTEIN"/>
    <property type="match status" value="1"/>
</dbReference>
<evidence type="ECO:0000313" key="1">
    <source>
        <dbReference type="EMBL" id="ASY13116.1"/>
    </source>
</evidence>
<accession>A0A249K8Q4</accession>
<dbReference type="AlphaFoldDB" id="A0A249K8Q4"/>